<evidence type="ECO:0000256" key="3">
    <source>
        <dbReference type="ARBA" id="ARBA00022448"/>
    </source>
</evidence>
<comment type="subcellular location">
    <subcellularLocation>
        <location evidence="1">Cell membrane</location>
        <topology evidence="1">Multi-pass membrane protein</topology>
    </subcellularLocation>
</comment>
<feature type="transmembrane region" description="Helical" evidence="9">
    <location>
        <begin position="88"/>
        <end position="110"/>
    </location>
</feature>
<comment type="similarity">
    <text evidence="2">Belongs to the BioY family.</text>
</comment>
<keyword evidence="11" id="KW-1185">Reference proteome</keyword>
<dbReference type="InterPro" id="IPR003784">
    <property type="entry name" value="BioY"/>
</dbReference>
<evidence type="ECO:0000256" key="4">
    <source>
        <dbReference type="ARBA" id="ARBA00022475"/>
    </source>
</evidence>
<gene>
    <name evidence="10" type="ORF">JD292_08450</name>
</gene>
<evidence type="ECO:0000313" key="11">
    <source>
        <dbReference type="Proteomes" id="UP000618733"/>
    </source>
</evidence>
<dbReference type="PANTHER" id="PTHR34295:SF4">
    <property type="entry name" value="BIOTIN TRANSPORTER BIOY-RELATED"/>
    <property type="match status" value="1"/>
</dbReference>
<evidence type="ECO:0000256" key="6">
    <source>
        <dbReference type="ARBA" id="ARBA00022989"/>
    </source>
</evidence>
<dbReference type="EMBL" id="JAEHOI010000007">
    <property type="protein sequence ID" value="MBK0422104.1"/>
    <property type="molecule type" value="Genomic_DNA"/>
</dbReference>
<dbReference type="GO" id="GO:0015225">
    <property type="term" value="F:biotin transmembrane transporter activity"/>
    <property type="evidence" value="ECO:0007669"/>
    <property type="project" value="InterPro"/>
</dbReference>
<feature type="region of interest" description="Disordered" evidence="8">
    <location>
        <begin position="1"/>
        <end position="32"/>
    </location>
</feature>
<organism evidence="10 11">
    <name type="scientific">Leucobacter edaphi</name>
    <dbReference type="NCBI Taxonomy" id="2796472"/>
    <lineage>
        <taxon>Bacteria</taxon>
        <taxon>Bacillati</taxon>
        <taxon>Actinomycetota</taxon>
        <taxon>Actinomycetes</taxon>
        <taxon>Micrococcales</taxon>
        <taxon>Microbacteriaceae</taxon>
        <taxon>Leucobacter</taxon>
    </lineage>
</organism>
<comment type="caution">
    <text evidence="10">The sequence shown here is derived from an EMBL/GenBank/DDBJ whole genome shotgun (WGS) entry which is preliminary data.</text>
</comment>
<evidence type="ECO:0000256" key="8">
    <source>
        <dbReference type="SAM" id="MobiDB-lite"/>
    </source>
</evidence>
<evidence type="ECO:0000256" key="7">
    <source>
        <dbReference type="ARBA" id="ARBA00023136"/>
    </source>
</evidence>
<keyword evidence="3" id="KW-0813">Transport</keyword>
<keyword evidence="5 9" id="KW-0812">Transmembrane</keyword>
<evidence type="ECO:0000313" key="10">
    <source>
        <dbReference type="EMBL" id="MBK0422104.1"/>
    </source>
</evidence>
<keyword evidence="6 9" id="KW-1133">Transmembrane helix</keyword>
<evidence type="ECO:0000256" key="1">
    <source>
        <dbReference type="ARBA" id="ARBA00004651"/>
    </source>
</evidence>
<dbReference type="GO" id="GO:0005886">
    <property type="term" value="C:plasma membrane"/>
    <property type="evidence" value="ECO:0007669"/>
    <property type="project" value="UniProtKB-SubCell"/>
</dbReference>
<keyword evidence="4" id="KW-1003">Cell membrane</keyword>
<feature type="transmembrane region" description="Helical" evidence="9">
    <location>
        <begin position="116"/>
        <end position="134"/>
    </location>
</feature>
<evidence type="ECO:0000256" key="9">
    <source>
        <dbReference type="SAM" id="Phobius"/>
    </source>
</evidence>
<feature type="transmembrane region" description="Helical" evidence="9">
    <location>
        <begin position="65"/>
        <end position="81"/>
    </location>
</feature>
<accession>A0A934UWW2</accession>
<dbReference type="AlphaFoldDB" id="A0A934UWW2"/>
<reference evidence="10" key="1">
    <citation type="submission" date="2020-12" db="EMBL/GenBank/DDBJ databases">
        <title>Leucobacter sp. CAS2, isolated from Chromium sludge.</title>
        <authorList>
            <person name="Xu Z."/>
        </authorList>
    </citation>
    <scope>NUCLEOTIDE SEQUENCE</scope>
    <source>
        <strain evidence="10">CSA2</strain>
    </source>
</reference>
<feature type="transmembrane region" description="Helical" evidence="9">
    <location>
        <begin position="39"/>
        <end position="59"/>
    </location>
</feature>
<keyword evidence="7 9" id="KW-0472">Membrane</keyword>
<evidence type="ECO:0000256" key="2">
    <source>
        <dbReference type="ARBA" id="ARBA00010692"/>
    </source>
</evidence>
<feature type="transmembrane region" description="Helical" evidence="9">
    <location>
        <begin position="146"/>
        <end position="166"/>
    </location>
</feature>
<name>A0A934UWW2_9MICO</name>
<dbReference type="Pfam" id="PF02632">
    <property type="entry name" value="BioY"/>
    <property type="match status" value="1"/>
</dbReference>
<sequence length="238" mass="24555">MPASESTSPARPATAQDPQSAPRAASRPARRRRGTATDLALIATFAALLAVCAILPAISVGPVPITLQTLAVMLTGAVLGARRGFLSVALYLALGAIGLPIFTGGAAGLAPFAGPSVGYLVAFPFAAAATGFIVERLPRRRIATSIPLVFLAGLAASFIFIHPLGILGMSWRLDLTLQQAFLADLVFWPGDVIKNLLMAIIATAVHRAFPSLLPLRAAQRTSSAAPLPGETESSAARA</sequence>
<proteinExistence type="inferred from homology"/>
<evidence type="ECO:0000256" key="5">
    <source>
        <dbReference type="ARBA" id="ARBA00022692"/>
    </source>
</evidence>
<dbReference type="PANTHER" id="PTHR34295">
    <property type="entry name" value="BIOTIN TRANSPORTER BIOY"/>
    <property type="match status" value="1"/>
</dbReference>
<protein>
    <submittedName>
        <fullName evidence="10">Biotin transporter BioY</fullName>
    </submittedName>
</protein>
<dbReference type="Proteomes" id="UP000618733">
    <property type="component" value="Unassembled WGS sequence"/>
</dbReference>
<dbReference type="Gene3D" id="1.10.1760.20">
    <property type="match status" value="1"/>
</dbReference>